<accession>H6N9R3</accession>
<keyword evidence="1" id="KW-1133">Transmembrane helix</keyword>
<keyword evidence="3" id="KW-1185">Reference proteome</keyword>
<dbReference type="AlphaFoldDB" id="H6N9R3"/>
<dbReference type="Proteomes" id="UP000007523">
    <property type="component" value="Chromosome"/>
</dbReference>
<keyword evidence="1" id="KW-0472">Membrane</keyword>
<sequence length="60" mass="6691">MKRFVLSTLLFVLLNLLVSWNSISGWGAFELFRMAAPAVLFGIIVTVISKRIDSSYKRGG</sequence>
<evidence type="ECO:0000313" key="3">
    <source>
        <dbReference type="Proteomes" id="UP000007523"/>
    </source>
</evidence>
<organism evidence="2 3">
    <name type="scientific">Paenibacillus mucilaginosus 3016</name>
    <dbReference type="NCBI Taxonomy" id="1116391"/>
    <lineage>
        <taxon>Bacteria</taxon>
        <taxon>Bacillati</taxon>
        <taxon>Bacillota</taxon>
        <taxon>Bacilli</taxon>
        <taxon>Bacillales</taxon>
        <taxon>Paenibacillaceae</taxon>
        <taxon>Paenibacillus</taxon>
    </lineage>
</organism>
<dbReference type="EMBL" id="CP003235">
    <property type="protein sequence ID" value="AFC28220.1"/>
    <property type="molecule type" value="Genomic_DNA"/>
</dbReference>
<protein>
    <submittedName>
        <fullName evidence="2">Uncharacterized protein</fullName>
    </submittedName>
</protein>
<feature type="transmembrane region" description="Helical" evidence="1">
    <location>
        <begin position="29"/>
        <end position="48"/>
    </location>
</feature>
<evidence type="ECO:0000256" key="1">
    <source>
        <dbReference type="SAM" id="Phobius"/>
    </source>
</evidence>
<keyword evidence="1" id="KW-0812">Transmembrane</keyword>
<dbReference type="KEGG" id="pmq:PM3016_1290"/>
<evidence type="ECO:0000313" key="2">
    <source>
        <dbReference type="EMBL" id="AFC28220.1"/>
    </source>
</evidence>
<gene>
    <name evidence="2" type="ORF">PM3016_1290</name>
</gene>
<dbReference type="RefSeq" id="WP_014368853.1">
    <property type="nucleotide sequence ID" value="NC_016935.1"/>
</dbReference>
<dbReference type="HOGENOM" id="CLU_2937267_0_0_9"/>
<reference evidence="2 3" key="1">
    <citation type="journal article" date="2012" name="J. Bacteriol.">
        <title>Complete Genome Sequence of Paenibacillus mucilaginosus 3016, a Bacterium Functional as Microbial Fertilizer.</title>
        <authorList>
            <person name="Ma M."/>
            <person name="Wang Z."/>
            <person name="Li L."/>
            <person name="Jiang X."/>
            <person name="Guan D."/>
            <person name="Cao F."/>
            <person name="Chen H."/>
            <person name="Wang X."/>
            <person name="Shen D."/>
            <person name="Du B."/>
            <person name="Li J."/>
        </authorList>
    </citation>
    <scope>NUCLEOTIDE SEQUENCE [LARGE SCALE GENOMIC DNA]</scope>
    <source>
        <strain evidence="2 3">3016</strain>
    </source>
</reference>
<proteinExistence type="predicted"/>
<name>H6N9R3_9BACL</name>